<protein>
    <submittedName>
        <fullName evidence="2">GNAT family N-acetyltransferase</fullName>
    </submittedName>
</protein>
<dbReference type="Proteomes" id="UP000430120">
    <property type="component" value="Unassembled WGS sequence"/>
</dbReference>
<dbReference type="Gene3D" id="3.40.630.30">
    <property type="match status" value="1"/>
</dbReference>
<dbReference type="InterPro" id="IPR051531">
    <property type="entry name" value="N-acetyltransferase"/>
</dbReference>
<dbReference type="PANTHER" id="PTHR43792:SF1">
    <property type="entry name" value="N-ACETYLTRANSFERASE DOMAIN-CONTAINING PROTEIN"/>
    <property type="match status" value="1"/>
</dbReference>
<comment type="caution">
    <text evidence="2">The sequence shown here is derived from an EMBL/GenBank/DDBJ whole genome shotgun (WGS) entry which is preliminary data.</text>
</comment>
<gene>
    <name evidence="2" type="ORF">F7Q92_17860</name>
</gene>
<dbReference type="EMBL" id="VZPB01000057">
    <property type="protein sequence ID" value="KAB0576502.1"/>
    <property type="molecule type" value="Genomic_DNA"/>
</dbReference>
<feature type="domain" description="N-acetyltransferase" evidence="1">
    <location>
        <begin position="9"/>
        <end position="173"/>
    </location>
</feature>
<dbReference type="Pfam" id="PF13302">
    <property type="entry name" value="Acetyltransf_3"/>
    <property type="match status" value="1"/>
</dbReference>
<accession>A0A643FAC4</accession>
<dbReference type="InterPro" id="IPR016181">
    <property type="entry name" value="Acyl_CoA_acyltransferase"/>
</dbReference>
<dbReference type="PANTHER" id="PTHR43792">
    <property type="entry name" value="GNAT FAMILY, PUTATIVE (AFU_ORTHOLOGUE AFUA_3G00765)-RELATED-RELATED"/>
    <property type="match status" value="1"/>
</dbReference>
<evidence type="ECO:0000313" key="2">
    <source>
        <dbReference type="EMBL" id="KAB0576502.1"/>
    </source>
</evidence>
<name>A0A643FAC4_IDEDE</name>
<keyword evidence="3" id="KW-1185">Reference proteome</keyword>
<keyword evidence="2" id="KW-0808">Transferase</keyword>
<proteinExistence type="predicted"/>
<sequence length="188" mass="21270">MTVLFTERLRLEPLSERHLDGLHAMNSRPEVMRYISGEPETREQTAEMIARVQRCWAAWGTSWWALIELQSGRLAGAGAVQHLRREAAPPTDLETLRSNPLELGWRLHPDFWRRGLASEAAERMTAFAFNDLSAAELLAVRHPDNVASGRVMDRLGMQFRGLEPWYGMSLATHSLTKAAWQRAGAAEH</sequence>
<dbReference type="RefSeq" id="WP_151125453.1">
    <property type="nucleotide sequence ID" value="NZ_CP088081.1"/>
</dbReference>
<evidence type="ECO:0000313" key="3">
    <source>
        <dbReference type="Proteomes" id="UP000430120"/>
    </source>
</evidence>
<dbReference type="InterPro" id="IPR000182">
    <property type="entry name" value="GNAT_dom"/>
</dbReference>
<dbReference type="AlphaFoldDB" id="A0A643FAC4"/>
<dbReference type="SUPFAM" id="SSF55729">
    <property type="entry name" value="Acyl-CoA N-acyltransferases (Nat)"/>
    <property type="match status" value="1"/>
</dbReference>
<dbReference type="PROSITE" id="PS51186">
    <property type="entry name" value="GNAT"/>
    <property type="match status" value="1"/>
</dbReference>
<dbReference type="GO" id="GO:0016747">
    <property type="term" value="F:acyltransferase activity, transferring groups other than amino-acyl groups"/>
    <property type="evidence" value="ECO:0007669"/>
    <property type="project" value="InterPro"/>
</dbReference>
<reference evidence="2 3" key="1">
    <citation type="submission" date="2019-09" db="EMBL/GenBank/DDBJ databases">
        <title>Draft genome sequences of 48 bacterial type strains from the CCUG.</title>
        <authorList>
            <person name="Tunovic T."/>
            <person name="Pineiro-Iglesias B."/>
            <person name="Unosson C."/>
            <person name="Inganas E."/>
            <person name="Ohlen M."/>
            <person name="Cardew S."/>
            <person name="Jensie-Markopoulos S."/>
            <person name="Salva-Serra F."/>
            <person name="Jaen-Luchoro D."/>
            <person name="Karlsson R."/>
            <person name="Svensson-Stadler L."/>
            <person name="Chun J."/>
            <person name="Moore E."/>
        </authorList>
    </citation>
    <scope>NUCLEOTIDE SEQUENCE [LARGE SCALE GENOMIC DNA]</scope>
    <source>
        <strain evidence="2 3">CCUG 30977</strain>
    </source>
</reference>
<organism evidence="2 3">
    <name type="scientific">Ideonella dechloratans</name>
    <dbReference type="NCBI Taxonomy" id="36863"/>
    <lineage>
        <taxon>Bacteria</taxon>
        <taxon>Pseudomonadati</taxon>
        <taxon>Pseudomonadota</taxon>
        <taxon>Betaproteobacteria</taxon>
        <taxon>Burkholderiales</taxon>
        <taxon>Sphaerotilaceae</taxon>
        <taxon>Ideonella</taxon>
    </lineage>
</organism>
<evidence type="ECO:0000259" key="1">
    <source>
        <dbReference type="PROSITE" id="PS51186"/>
    </source>
</evidence>
<dbReference type="OrthoDB" id="9801656at2"/>